<evidence type="ECO:0000256" key="4">
    <source>
        <dbReference type="SAM" id="SignalP"/>
    </source>
</evidence>
<keyword evidence="2" id="KW-0378">Hydrolase</keyword>
<dbReference type="HOGENOM" id="CLU_043332_4_0_1"/>
<dbReference type="AlphaFoldDB" id="K3WF58"/>
<dbReference type="eggNOG" id="KOG2679">
    <property type="taxonomic scope" value="Eukaryota"/>
</dbReference>
<feature type="domain" description="Calcineurin-like phosphoesterase" evidence="5">
    <location>
        <begin position="128"/>
        <end position="326"/>
    </location>
</feature>
<evidence type="ECO:0000256" key="1">
    <source>
        <dbReference type="ARBA" id="ARBA00022729"/>
    </source>
</evidence>
<dbReference type="InParanoid" id="K3WF58"/>
<dbReference type="PANTHER" id="PTHR10161:SF14">
    <property type="entry name" value="TARTRATE-RESISTANT ACID PHOSPHATASE TYPE 5"/>
    <property type="match status" value="1"/>
</dbReference>
<dbReference type="GO" id="GO:0016787">
    <property type="term" value="F:hydrolase activity"/>
    <property type="evidence" value="ECO:0007669"/>
    <property type="project" value="UniProtKB-KW"/>
</dbReference>
<proteinExistence type="predicted"/>
<dbReference type="VEuPathDB" id="FungiDB:PYU1_G003589"/>
<evidence type="ECO:0000256" key="3">
    <source>
        <dbReference type="SAM" id="MobiDB-lite"/>
    </source>
</evidence>
<keyword evidence="1 4" id="KW-0732">Signal</keyword>
<dbReference type="InterPro" id="IPR051558">
    <property type="entry name" value="Metallophosphoesterase_PAP"/>
</dbReference>
<feature type="compositionally biased region" description="Low complexity" evidence="3">
    <location>
        <begin position="88"/>
        <end position="100"/>
    </location>
</feature>
<name>K3WF58_GLOUD</name>
<dbReference type="STRING" id="431595.K3WF58"/>
<evidence type="ECO:0000313" key="6">
    <source>
        <dbReference type="EnsemblProtists" id="PYU1_T003599"/>
    </source>
</evidence>
<keyword evidence="7" id="KW-1185">Reference proteome</keyword>
<dbReference type="PANTHER" id="PTHR10161">
    <property type="entry name" value="TARTRATE-RESISTANT ACID PHOSPHATASE TYPE 5"/>
    <property type="match status" value="1"/>
</dbReference>
<dbReference type="EnsemblProtists" id="PYU1_T003599">
    <property type="protein sequence ID" value="PYU1_T003599"/>
    <property type="gene ID" value="PYU1_G003589"/>
</dbReference>
<reference evidence="6" key="3">
    <citation type="submission" date="2015-02" db="UniProtKB">
        <authorList>
            <consortium name="EnsemblProtists"/>
        </authorList>
    </citation>
    <scope>IDENTIFICATION</scope>
    <source>
        <strain evidence="6">DAOM BR144</strain>
    </source>
</reference>
<dbReference type="Proteomes" id="UP000019132">
    <property type="component" value="Unassembled WGS sequence"/>
</dbReference>
<dbReference type="InterPro" id="IPR004843">
    <property type="entry name" value="Calcineurin-like_PHP"/>
</dbReference>
<reference evidence="7" key="2">
    <citation type="submission" date="2010-04" db="EMBL/GenBank/DDBJ databases">
        <authorList>
            <person name="Buell R."/>
            <person name="Hamilton J."/>
            <person name="Hostetler J."/>
        </authorList>
    </citation>
    <scope>NUCLEOTIDE SEQUENCE [LARGE SCALE GENOMIC DNA]</scope>
    <source>
        <strain evidence="7">DAOM:BR144</strain>
    </source>
</reference>
<dbReference type="Gene3D" id="3.60.21.10">
    <property type="match status" value="1"/>
</dbReference>
<evidence type="ECO:0000259" key="5">
    <source>
        <dbReference type="Pfam" id="PF00149"/>
    </source>
</evidence>
<dbReference type="EMBL" id="GL376638">
    <property type="status" value="NOT_ANNOTATED_CDS"/>
    <property type="molecule type" value="Genomic_DNA"/>
</dbReference>
<evidence type="ECO:0000313" key="7">
    <source>
        <dbReference type="Proteomes" id="UP000019132"/>
    </source>
</evidence>
<feature type="chain" id="PRO_5003871900" description="Calcineurin-like phosphoesterase domain-containing protein" evidence="4">
    <location>
        <begin position="22"/>
        <end position="404"/>
    </location>
</feature>
<dbReference type="InterPro" id="IPR029052">
    <property type="entry name" value="Metallo-depent_PP-like"/>
</dbReference>
<dbReference type="SUPFAM" id="SSF56300">
    <property type="entry name" value="Metallo-dependent phosphatases"/>
    <property type="match status" value="1"/>
</dbReference>
<feature type="signal peptide" evidence="4">
    <location>
        <begin position="1"/>
        <end position="21"/>
    </location>
</feature>
<dbReference type="Pfam" id="PF00149">
    <property type="entry name" value="Metallophos"/>
    <property type="match status" value="1"/>
</dbReference>
<protein>
    <recommendedName>
        <fullName evidence="5">Calcineurin-like phosphoesterase domain-containing protein</fullName>
    </recommendedName>
</protein>
<feature type="region of interest" description="Disordered" evidence="3">
    <location>
        <begin position="85"/>
        <end position="107"/>
    </location>
</feature>
<accession>K3WF58</accession>
<dbReference type="FunCoup" id="K3WF58">
    <property type="interactions" value="1"/>
</dbReference>
<organism evidence="6 7">
    <name type="scientific">Globisporangium ultimum (strain ATCC 200006 / CBS 805.95 / DAOM BR144)</name>
    <name type="common">Pythium ultimum</name>
    <dbReference type="NCBI Taxonomy" id="431595"/>
    <lineage>
        <taxon>Eukaryota</taxon>
        <taxon>Sar</taxon>
        <taxon>Stramenopiles</taxon>
        <taxon>Oomycota</taxon>
        <taxon>Peronosporomycetes</taxon>
        <taxon>Pythiales</taxon>
        <taxon>Pythiaceae</taxon>
        <taxon>Globisporangium</taxon>
    </lineage>
</organism>
<sequence length="404" mass="44361">MLGSKSLVSALLLGVVALASADMLRQLDANPAPVAFSEPQQSSILSATPIPAPTADSNLNTLIEVEEALLDYAVAVQLKNLAATTSSNPAQQQGNPGQQGPPRPAKRCNLEIPNGHLVKLRCDSGHVRFIGLGDWGETTESLGVLAVRDGVLRDAKTGNYDFILSTGDNFYDNGVQNVTDSLWKTTWFNRFRIGTELTLPWISFLGNHDHYGKIDAQIEYGLSGGPGSKYWIMPSKYYSVDARVNTGEKLKFVIADTMTLNWTNDAPWITQEFNDPTAKFILSAGHHHIYSAGGRGDNTDPSVVAYNQLIQSTPQVKAHFGGHEHDMQYMRAGGKDYFMFGGGGRNVKEGEVRPGTKADVIFYAKKYGYALYDVDVVNKTMAVTYHVFNSTGHEIDEITFVRRY</sequence>
<evidence type="ECO:0000256" key="2">
    <source>
        <dbReference type="ARBA" id="ARBA00022801"/>
    </source>
</evidence>
<reference evidence="7" key="1">
    <citation type="journal article" date="2010" name="Genome Biol.">
        <title>Genome sequence of the necrotrophic plant pathogen Pythium ultimum reveals original pathogenicity mechanisms and effector repertoire.</title>
        <authorList>
            <person name="Levesque C.A."/>
            <person name="Brouwer H."/>
            <person name="Cano L."/>
            <person name="Hamilton J.P."/>
            <person name="Holt C."/>
            <person name="Huitema E."/>
            <person name="Raffaele S."/>
            <person name="Robideau G.P."/>
            <person name="Thines M."/>
            <person name="Win J."/>
            <person name="Zerillo M.M."/>
            <person name="Beakes G.W."/>
            <person name="Boore J.L."/>
            <person name="Busam D."/>
            <person name="Dumas B."/>
            <person name="Ferriera S."/>
            <person name="Fuerstenberg S.I."/>
            <person name="Gachon C.M."/>
            <person name="Gaulin E."/>
            <person name="Govers F."/>
            <person name="Grenville-Briggs L."/>
            <person name="Horner N."/>
            <person name="Hostetler J."/>
            <person name="Jiang R.H."/>
            <person name="Johnson J."/>
            <person name="Krajaejun T."/>
            <person name="Lin H."/>
            <person name="Meijer H.J."/>
            <person name="Moore B."/>
            <person name="Morris P."/>
            <person name="Phuntmart V."/>
            <person name="Puiu D."/>
            <person name="Shetty J."/>
            <person name="Stajich J.E."/>
            <person name="Tripathy S."/>
            <person name="Wawra S."/>
            <person name="van West P."/>
            <person name="Whitty B.R."/>
            <person name="Coutinho P.M."/>
            <person name="Henrissat B."/>
            <person name="Martin F."/>
            <person name="Thomas P.D."/>
            <person name="Tyler B.M."/>
            <person name="De Vries R.P."/>
            <person name="Kamoun S."/>
            <person name="Yandell M."/>
            <person name="Tisserat N."/>
            <person name="Buell C.R."/>
        </authorList>
    </citation>
    <scope>NUCLEOTIDE SEQUENCE</scope>
    <source>
        <strain evidence="7">DAOM:BR144</strain>
    </source>
</reference>